<feature type="domain" description="Glutamine amidotransferase type-2" evidence="4">
    <location>
        <begin position="2"/>
        <end position="178"/>
    </location>
</feature>
<dbReference type="CDD" id="cd01991">
    <property type="entry name" value="Asn_synthase_B_C"/>
    <property type="match status" value="1"/>
</dbReference>
<dbReference type="Gene3D" id="3.40.50.620">
    <property type="entry name" value="HUPs"/>
    <property type="match status" value="1"/>
</dbReference>
<dbReference type="EnsemblMetazoa" id="ADIR005650-RA">
    <property type="protein sequence ID" value="ADIR005650-PA"/>
    <property type="gene ID" value="ADIR005650"/>
</dbReference>
<dbReference type="Gene3D" id="3.60.20.10">
    <property type="entry name" value="Glutamine Phosphoribosylpyrophosphate, subunit 1, domain 1"/>
    <property type="match status" value="1"/>
</dbReference>
<dbReference type="AlphaFoldDB" id="A0A182NDD6"/>
<dbReference type="PANTHER" id="PTHR45937">
    <property type="entry name" value="ASPARAGINE SYNTHETASE DOMAIN-CONTAINING PROTEIN 1"/>
    <property type="match status" value="1"/>
</dbReference>
<dbReference type="STRING" id="7168.A0A182NDD6"/>
<dbReference type="VEuPathDB" id="VectorBase:ADIR005650"/>
<evidence type="ECO:0000256" key="1">
    <source>
        <dbReference type="ARBA" id="ARBA00022605"/>
    </source>
</evidence>
<evidence type="ECO:0000256" key="3">
    <source>
        <dbReference type="ARBA" id="ARBA00022962"/>
    </source>
</evidence>
<accession>A0A182NDD6</accession>
<name>A0A182NDD6_9DIPT</name>
<sequence length="574" mass="65014">MCGIFCYICSNYDSTKANQTLHSCFEVLNNRGPDYDSTLWYNSSVLFHASVLWHQGDALCKQPLETDRTVLVFNGDIFQKRDDVRESDTLWLLKQIEACHNQDDLLQLVASLRGPFSVIFLRKQENRVYFARDAVGRNSLLFGRSEDGSILISSVFGNVSSTVVYELPPYGLYYIDLEAINDSNPFGLLPWTDDCSQLEQTFGNTISVSWKNGLEKTLSSVKHNFNFHELLTKKESSDEDVFEYLFKTAAISDLCAQLLTALRQSVEERILNTAAFCKTCLQSRRDCLHPKVGILFSGGIDCSILALLADEFVPADNPIELLNVAFEKISRAKVQSSHIDWNVPDRVTGRTSLEELHRLRPNRKWIFVEINVSRNELSDRRQTISNLVYPLQNVLDESLGAALWFASRGAGLENGEPYRSTSRVLLLGSGADELFAGYTRHKTAFERCLRNHGETDAAYEMAFQALEDELNLDWRRLPSRNLARDDRVICDNRVTPRSPYLQEDFIAAVLSLRASQRCYHPLGPGIGDKLILRLCACKLGLTQASTLRKRALQFGSRIADRKQNASDRSVYLND</sequence>
<dbReference type="SUPFAM" id="SSF56235">
    <property type="entry name" value="N-terminal nucleophile aminohydrolases (Ntn hydrolases)"/>
    <property type="match status" value="1"/>
</dbReference>
<evidence type="ECO:0000313" key="6">
    <source>
        <dbReference type="Proteomes" id="UP000075884"/>
    </source>
</evidence>
<evidence type="ECO:0000259" key="4">
    <source>
        <dbReference type="PROSITE" id="PS51278"/>
    </source>
</evidence>
<dbReference type="PANTHER" id="PTHR45937:SF1">
    <property type="entry name" value="ASPARAGINE SYNTHETASE DOMAIN-CONTAINING PROTEIN 1"/>
    <property type="match status" value="1"/>
</dbReference>
<dbReference type="GO" id="GO:0006529">
    <property type="term" value="P:asparagine biosynthetic process"/>
    <property type="evidence" value="ECO:0007669"/>
    <property type="project" value="UniProtKB-KW"/>
</dbReference>
<dbReference type="SUPFAM" id="SSF52402">
    <property type="entry name" value="Adenine nucleotide alpha hydrolases-like"/>
    <property type="match status" value="1"/>
</dbReference>
<dbReference type="InterPro" id="IPR017932">
    <property type="entry name" value="GATase_2_dom"/>
</dbReference>
<proteinExistence type="predicted"/>
<reference evidence="5" key="2">
    <citation type="submission" date="2020-05" db="UniProtKB">
        <authorList>
            <consortium name="EnsemblMetazoa"/>
        </authorList>
    </citation>
    <scope>IDENTIFICATION</scope>
    <source>
        <strain evidence="5">WRAIR2</strain>
    </source>
</reference>
<dbReference type="Pfam" id="PF13537">
    <property type="entry name" value="GATase_7"/>
    <property type="match status" value="1"/>
</dbReference>
<dbReference type="Pfam" id="PF00733">
    <property type="entry name" value="Asn_synthase"/>
    <property type="match status" value="1"/>
</dbReference>
<dbReference type="PROSITE" id="PS51278">
    <property type="entry name" value="GATASE_TYPE_2"/>
    <property type="match status" value="1"/>
</dbReference>
<keyword evidence="1" id="KW-0028">Amino-acid biosynthesis</keyword>
<evidence type="ECO:0000313" key="5">
    <source>
        <dbReference type="EnsemblMetazoa" id="ADIR005650-PA"/>
    </source>
</evidence>
<dbReference type="InterPro" id="IPR014729">
    <property type="entry name" value="Rossmann-like_a/b/a_fold"/>
</dbReference>
<dbReference type="GO" id="GO:0004066">
    <property type="term" value="F:asparagine synthase (glutamine-hydrolyzing) activity"/>
    <property type="evidence" value="ECO:0007669"/>
    <property type="project" value="InterPro"/>
</dbReference>
<dbReference type="Proteomes" id="UP000075884">
    <property type="component" value="Unassembled WGS sequence"/>
</dbReference>
<dbReference type="InterPro" id="IPR029055">
    <property type="entry name" value="Ntn_hydrolases_N"/>
</dbReference>
<dbReference type="InterPro" id="IPR001962">
    <property type="entry name" value="Asn_synthase"/>
</dbReference>
<dbReference type="InterPro" id="IPR051857">
    <property type="entry name" value="Asn_synthetase_domain"/>
</dbReference>
<evidence type="ECO:0000256" key="2">
    <source>
        <dbReference type="ARBA" id="ARBA00022888"/>
    </source>
</evidence>
<keyword evidence="6" id="KW-1185">Reference proteome</keyword>
<keyword evidence="3" id="KW-0315">Glutamine amidotransferase</keyword>
<organism evidence="5 6">
    <name type="scientific">Anopheles dirus</name>
    <dbReference type="NCBI Taxonomy" id="7168"/>
    <lineage>
        <taxon>Eukaryota</taxon>
        <taxon>Metazoa</taxon>
        <taxon>Ecdysozoa</taxon>
        <taxon>Arthropoda</taxon>
        <taxon>Hexapoda</taxon>
        <taxon>Insecta</taxon>
        <taxon>Pterygota</taxon>
        <taxon>Neoptera</taxon>
        <taxon>Endopterygota</taxon>
        <taxon>Diptera</taxon>
        <taxon>Nematocera</taxon>
        <taxon>Culicoidea</taxon>
        <taxon>Culicidae</taxon>
        <taxon>Anophelinae</taxon>
        <taxon>Anopheles</taxon>
    </lineage>
</organism>
<reference evidence="6" key="1">
    <citation type="submission" date="2013-03" db="EMBL/GenBank/DDBJ databases">
        <title>The Genome Sequence of Anopheles dirus WRAIR2.</title>
        <authorList>
            <consortium name="The Broad Institute Genomics Platform"/>
            <person name="Neafsey D.E."/>
            <person name="Walton C."/>
            <person name="Walker B."/>
            <person name="Young S.K."/>
            <person name="Zeng Q."/>
            <person name="Gargeya S."/>
            <person name="Fitzgerald M."/>
            <person name="Haas B."/>
            <person name="Abouelleil A."/>
            <person name="Allen A.W."/>
            <person name="Alvarado L."/>
            <person name="Arachchi H.M."/>
            <person name="Berlin A.M."/>
            <person name="Chapman S.B."/>
            <person name="Gainer-Dewar J."/>
            <person name="Goldberg J."/>
            <person name="Griggs A."/>
            <person name="Gujja S."/>
            <person name="Hansen M."/>
            <person name="Howarth C."/>
            <person name="Imamovic A."/>
            <person name="Ireland A."/>
            <person name="Larimer J."/>
            <person name="McCowan C."/>
            <person name="Murphy C."/>
            <person name="Pearson M."/>
            <person name="Poon T.W."/>
            <person name="Priest M."/>
            <person name="Roberts A."/>
            <person name="Saif S."/>
            <person name="Shea T."/>
            <person name="Sisk P."/>
            <person name="Sykes S."/>
            <person name="Wortman J."/>
            <person name="Nusbaum C."/>
            <person name="Birren B."/>
        </authorList>
    </citation>
    <scope>NUCLEOTIDE SEQUENCE [LARGE SCALE GENOMIC DNA]</scope>
    <source>
        <strain evidence="6">WRAIR2</strain>
    </source>
</reference>
<protein>
    <recommendedName>
        <fullName evidence="4">Glutamine amidotransferase type-2 domain-containing protein</fullName>
    </recommendedName>
</protein>
<keyword evidence="2" id="KW-0061">Asparagine biosynthesis</keyword>